<evidence type="ECO:0000313" key="2">
    <source>
        <dbReference type="Proteomes" id="UP000244240"/>
    </source>
</evidence>
<gene>
    <name evidence="1" type="ORF">C8P63_1381</name>
</gene>
<comment type="caution">
    <text evidence="1">The sequence shown here is derived from an EMBL/GenBank/DDBJ whole genome shotgun (WGS) entry which is preliminary data.</text>
</comment>
<proteinExistence type="predicted"/>
<dbReference type="EMBL" id="QBKR01000038">
    <property type="protein sequence ID" value="PTX50119.1"/>
    <property type="molecule type" value="Genomic_DNA"/>
</dbReference>
<dbReference type="AlphaFoldDB" id="A0A2T6B220"/>
<organism evidence="1 2">
    <name type="scientific">Melghirimyces profundicolus</name>
    <dbReference type="NCBI Taxonomy" id="1242148"/>
    <lineage>
        <taxon>Bacteria</taxon>
        <taxon>Bacillati</taxon>
        <taxon>Bacillota</taxon>
        <taxon>Bacilli</taxon>
        <taxon>Bacillales</taxon>
        <taxon>Thermoactinomycetaceae</taxon>
        <taxon>Melghirimyces</taxon>
    </lineage>
</organism>
<dbReference type="Proteomes" id="UP000244240">
    <property type="component" value="Unassembled WGS sequence"/>
</dbReference>
<name>A0A2T6B220_9BACL</name>
<accession>A0A2T6B220</accession>
<reference evidence="1 2" key="1">
    <citation type="submission" date="2018-04" db="EMBL/GenBank/DDBJ databases">
        <title>Genomic Encyclopedia of Archaeal and Bacterial Type Strains, Phase II (KMG-II): from individual species to whole genera.</title>
        <authorList>
            <person name="Goeker M."/>
        </authorList>
    </citation>
    <scope>NUCLEOTIDE SEQUENCE [LARGE SCALE GENOMIC DNA]</scope>
    <source>
        <strain evidence="1 2">DSM 45787</strain>
    </source>
</reference>
<sequence>MTLEEFRKLPVYRIAVKRGLIKDDEWVGPNTWDGEEKPND</sequence>
<protein>
    <submittedName>
        <fullName evidence="1">Uncharacterized protein</fullName>
    </submittedName>
</protein>
<evidence type="ECO:0000313" key="1">
    <source>
        <dbReference type="EMBL" id="PTX50119.1"/>
    </source>
</evidence>
<keyword evidence="2" id="KW-1185">Reference proteome</keyword>